<dbReference type="PANTHER" id="PTHR11851:SF49">
    <property type="entry name" value="MITOCHONDRIAL-PROCESSING PEPTIDASE SUBUNIT ALPHA"/>
    <property type="match status" value="1"/>
</dbReference>
<dbReference type="AlphaFoldDB" id="A0A9X3I1Z6"/>
<evidence type="ECO:0000259" key="3">
    <source>
        <dbReference type="Pfam" id="PF05193"/>
    </source>
</evidence>
<dbReference type="InterPro" id="IPR011765">
    <property type="entry name" value="Pept_M16_N"/>
</dbReference>
<evidence type="ECO:0000313" key="5">
    <source>
        <dbReference type="Proteomes" id="UP001148482"/>
    </source>
</evidence>
<evidence type="ECO:0000259" key="2">
    <source>
        <dbReference type="Pfam" id="PF00675"/>
    </source>
</evidence>
<comment type="similarity">
    <text evidence="1">Belongs to the peptidase M16 family.</text>
</comment>
<dbReference type="GO" id="GO:0046872">
    <property type="term" value="F:metal ion binding"/>
    <property type="evidence" value="ECO:0007669"/>
    <property type="project" value="InterPro"/>
</dbReference>
<dbReference type="Proteomes" id="UP001148482">
    <property type="component" value="Unassembled WGS sequence"/>
</dbReference>
<dbReference type="Pfam" id="PF00675">
    <property type="entry name" value="Peptidase_M16"/>
    <property type="match status" value="1"/>
</dbReference>
<dbReference type="EMBL" id="JAPJDA010000021">
    <property type="protein sequence ID" value="MCX2839104.1"/>
    <property type="molecule type" value="Genomic_DNA"/>
</dbReference>
<dbReference type="InterPro" id="IPR011249">
    <property type="entry name" value="Metalloenz_LuxS/M16"/>
</dbReference>
<feature type="domain" description="Peptidase M16 N-terminal" evidence="2">
    <location>
        <begin position="6"/>
        <end position="108"/>
    </location>
</feature>
<dbReference type="Pfam" id="PF05193">
    <property type="entry name" value="Peptidase_M16_C"/>
    <property type="match status" value="1"/>
</dbReference>
<keyword evidence="5" id="KW-1185">Reference proteome</keyword>
<accession>A0A9X3I1Z6</accession>
<dbReference type="InterPro" id="IPR007863">
    <property type="entry name" value="Peptidase_M16_C"/>
</dbReference>
<evidence type="ECO:0000313" key="4">
    <source>
        <dbReference type="EMBL" id="MCX2839104.1"/>
    </source>
</evidence>
<protein>
    <submittedName>
        <fullName evidence="4">Insulinase family protein</fullName>
    </submittedName>
</protein>
<dbReference type="InterPro" id="IPR050361">
    <property type="entry name" value="MPP/UQCRC_Complex"/>
</dbReference>
<feature type="domain" description="Peptidase M16 C-terminal" evidence="3">
    <location>
        <begin position="651"/>
        <end position="829"/>
    </location>
</feature>
<dbReference type="RefSeq" id="WP_266070426.1">
    <property type="nucleotide sequence ID" value="NZ_JAPJDA010000021.1"/>
</dbReference>
<dbReference type="Gene3D" id="3.30.830.10">
    <property type="entry name" value="Metalloenzyme, LuxS/M16 peptidase-like"/>
    <property type="match status" value="4"/>
</dbReference>
<reference evidence="4" key="1">
    <citation type="submission" date="2022-11" db="EMBL/GenBank/DDBJ databases">
        <title>Salinimicrobium profundisediminis sp. nov., isolated from deep-sea sediment of the Mariana Trench.</title>
        <authorList>
            <person name="Fu H."/>
        </authorList>
    </citation>
    <scope>NUCLEOTIDE SEQUENCE</scope>
    <source>
        <strain evidence="4">MT39</strain>
    </source>
</reference>
<dbReference type="PANTHER" id="PTHR11851">
    <property type="entry name" value="METALLOPROTEASE"/>
    <property type="match status" value="1"/>
</dbReference>
<comment type="caution">
    <text evidence="4">The sequence shown here is derived from an EMBL/GenBank/DDBJ whole genome shotgun (WGS) entry which is preliminary data.</text>
</comment>
<organism evidence="4 5">
    <name type="scientific">Salinimicrobium profundisediminis</name>
    <dbReference type="NCBI Taxonomy" id="2994553"/>
    <lineage>
        <taxon>Bacteria</taxon>
        <taxon>Pseudomonadati</taxon>
        <taxon>Bacteroidota</taxon>
        <taxon>Flavobacteriia</taxon>
        <taxon>Flavobacteriales</taxon>
        <taxon>Flavobacteriaceae</taxon>
        <taxon>Salinimicrobium</taxon>
    </lineage>
</organism>
<sequence>MRLIHKIGSYQEDSSQFDIAHAIEHLAFKGTKNFPIGVDNSNLVHQLGMDNADITASSGRRQTEYIFNVPHGNFEGVEVGLLWFKDIINGLNLSEKDINSVRGEVKEEFLGKLGDNLQEVFATTKMYRSFFPCEDKEADFVAHYNNFASDDLKRFYTDWNNPGFFAVSVVGDIQDFDALEKRIKSSLSHLKPKELQKKPSNCDSLYYNRQPRFIIVKRKKDSAKFIEEKAARMHLFFPDSIIGGTLHKREGMERLLQFQIFLEILGQRFEQTNNRYGSEPTYLNNLYDRDMPPGMEIVHSFDDGTGENSFKELSRVLNQLRIHGISKEEFQKAKERHLKNLKGTNLDEDRFWFKQISKFYVQGEALPTDKLVYLTSYLENLNLTVLNEFVSSYLENGPKDIGIVAPGGHNALSFEEEEVRAWISKAYQEKIEPFELPEIPVLMGRDEISRLEEISYVDHGKGKSGSREIVLKNGVKLIFKSEYSSEPENGYPIHLHGFSLGGAKDLPEKDYYSAVNASAIIQNAGVNNLNRFELDRFLASAGLMRGAVSPYIDYAEHGIYGRSDLDDLETMMQMVYLYCTSPNRNEMAYEDWKNRKFKTYINPNTNLMVTDFDEAVRSLTGDKSLVSMLGRKAAPGGTRGYKSVAETDFDRAYSIYRNFFGNASGMVFLITGDFEIGQILPLAQKYLGNLPSFKRKKIPLKSSELVELPKGPSFQMFLNEGNYKMENISYGTRFIQPALKLGDWQEQIKVAVLGEVVEQKLWHLRYKKGYGLYNVSARGRYNEELKRYEIGTYLYCQPKDFTEIQKEIKQIYSEMKSGSISSKELDPALEMVYYFNFSERAKRTGSLINELYKHYRYEQPWVASQTKQRFLKSLTSTDIMEVARKFLKSENFHEFVIRDER</sequence>
<evidence type="ECO:0000256" key="1">
    <source>
        <dbReference type="ARBA" id="ARBA00007261"/>
    </source>
</evidence>
<gene>
    <name evidence="4" type="ORF">OQ279_13185</name>
</gene>
<dbReference type="SUPFAM" id="SSF63411">
    <property type="entry name" value="LuxS/MPP-like metallohydrolase"/>
    <property type="match status" value="3"/>
</dbReference>
<name>A0A9X3I1Z6_9FLAO</name>
<proteinExistence type="inferred from homology"/>